<dbReference type="PRINTS" id="PR01217">
    <property type="entry name" value="PRICHEXTENSN"/>
</dbReference>
<protein>
    <submittedName>
        <fullName evidence="3">Uncharacterized protein</fullName>
    </submittedName>
</protein>
<keyword evidence="4" id="KW-1185">Reference proteome</keyword>
<feature type="chain" id="PRO_5042945066" evidence="2">
    <location>
        <begin position="19"/>
        <end position="339"/>
    </location>
</feature>
<dbReference type="Proteomes" id="UP001345219">
    <property type="component" value="Chromosome 17"/>
</dbReference>
<feature type="signal peptide" evidence="2">
    <location>
        <begin position="1"/>
        <end position="18"/>
    </location>
</feature>
<organism evidence="3 4">
    <name type="scientific">Trapa incisa</name>
    <dbReference type="NCBI Taxonomy" id="236973"/>
    <lineage>
        <taxon>Eukaryota</taxon>
        <taxon>Viridiplantae</taxon>
        <taxon>Streptophyta</taxon>
        <taxon>Embryophyta</taxon>
        <taxon>Tracheophyta</taxon>
        <taxon>Spermatophyta</taxon>
        <taxon>Magnoliopsida</taxon>
        <taxon>eudicotyledons</taxon>
        <taxon>Gunneridae</taxon>
        <taxon>Pentapetalae</taxon>
        <taxon>rosids</taxon>
        <taxon>malvids</taxon>
        <taxon>Myrtales</taxon>
        <taxon>Lythraceae</taxon>
        <taxon>Trapa</taxon>
    </lineage>
</organism>
<gene>
    <name evidence="3" type="ORF">SAY87_022791</name>
</gene>
<feature type="compositionally biased region" description="Pro residues" evidence="1">
    <location>
        <begin position="294"/>
        <end position="328"/>
    </location>
</feature>
<accession>A0AAN7K2X1</accession>
<dbReference type="PANTHER" id="PTHR47273:SF4">
    <property type="entry name" value="EXPRESSED PROTEIN"/>
    <property type="match status" value="1"/>
</dbReference>
<dbReference type="Pfam" id="PF01190">
    <property type="entry name" value="Pollen_Ole_e_1"/>
    <property type="match status" value="1"/>
</dbReference>
<dbReference type="AlphaFoldDB" id="A0AAN7K2X1"/>
<comment type="caution">
    <text evidence="3">The sequence shown here is derived from an EMBL/GenBank/DDBJ whole genome shotgun (WGS) entry which is preliminary data.</text>
</comment>
<dbReference type="EMBL" id="JAXIOK010000011">
    <property type="protein sequence ID" value="KAK4759660.1"/>
    <property type="molecule type" value="Genomic_DNA"/>
</dbReference>
<name>A0AAN7K2X1_9MYRT</name>
<reference evidence="3 4" key="1">
    <citation type="journal article" date="2023" name="Hortic Res">
        <title>Pangenome of water caltrop reveals structural variations and asymmetric subgenome divergence after allopolyploidization.</title>
        <authorList>
            <person name="Zhang X."/>
            <person name="Chen Y."/>
            <person name="Wang L."/>
            <person name="Yuan Y."/>
            <person name="Fang M."/>
            <person name="Shi L."/>
            <person name="Lu R."/>
            <person name="Comes H.P."/>
            <person name="Ma Y."/>
            <person name="Chen Y."/>
            <person name="Huang G."/>
            <person name="Zhou Y."/>
            <person name="Zheng Z."/>
            <person name="Qiu Y."/>
        </authorList>
    </citation>
    <scope>NUCLEOTIDE SEQUENCE [LARGE SCALE GENOMIC DNA]</scope>
    <source>
        <tissue evidence="3">Roots</tissue>
    </source>
</reference>
<keyword evidence="2" id="KW-0732">Signal</keyword>
<evidence type="ECO:0000256" key="1">
    <source>
        <dbReference type="SAM" id="MobiDB-lite"/>
    </source>
</evidence>
<dbReference type="PANTHER" id="PTHR47273">
    <property type="entry name" value="EXPRESSED PROTEIN"/>
    <property type="match status" value="1"/>
</dbReference>
<feature type="region of interest" description="Disordered" evidence="1">
    <location>
        <begin position="294"/>
        <end position="339"/>
    </location>
</feature>
<proteinExistence type="predicted"/>
<evidence type="ECO:0000313" key="3">
    <source>
        <dbReference type="EMBL" id="KAK4759660.1"/>
    </source>
</evidence>
<sequence length="339" mass="36299">MHWLLPVILSLTSSMVHAIGAADVPGRKLQLATAEVVGSVFCDICLQHQFSKTSHFISGASVSVECPNGISSDAKTDEKGRFKARLPFSVGEENANQIRDCTVRLKSSGDPRCSVLSTESSSSLQLKSSKEGVYTFSVGSLAFQPLKLPRFCRKLKAEKIATVDRSTLFPCPDSGEEGKTSSLPEFFFAPFPFQPPPFFPPIPGFTPPPFIPLPPIPGFTPPPSPLIPIPPIPGFTPPPSPPFFHLPPIPFPGFTPPPPPPLFYLPPIPGFTPPSPPPAPFFHIPFPPFSIPGFAPPPPPPPPPPPAFPFPLPPFSPLPPFPGTPPASPSSLDQSRTNP</sequence>
<evidence type="ECO:0000256" key="2">
    <source>
        <dbReference type="SAM" id="SignalP"/>
    </source>
</evidence>
<evidence type="ECO:0000313" key="4">
    <source>
        <dbReference type="Proteomes" id="UP001345219"/>
    </source>
</evidence>